<dbReference type="EMBL" id="CABPRJ010001441">
    <property type="protein sequence ID" value="VVC37038.1"/>
    <property type="molecule type" value="Genomic_DNA"/>
</dbReference>
<dbReference type="InterPro" id="IPR051624">
    <property type="entry name" value="RMD1/Sad1-interacting"/>
</dbReference>
<organism evidence="3 4">
    <name type="scientific">Cinara cedri</name>
    <dbReference type="NCBI Taxonomy" id="506608"/>
    <lineage>
        <taxon>Eukaryota</taxon>
        <taxon>Metazoa</taxon>
        <taxon>Ecdysozoa</taxon>
        <taxon>Arthropoda</taxon>
        <taxon>Hexapoda</taxon>
        <taxon>Insecta</taxon>
        <taxon>Pterygota</taxon>
        <taxon>Neoptera</taxon>
        <taxon>Paraneoptera</taxon>
        <taxon>Hemiptera</taxon>
        <taxon>Sternorrhyncha</taxon>
        <taxon>Aphidomorpha</taxon>
        <taxon>Aphidoidea</taxon>
        <taxon>Aphididae</taxon>
        <taxon>Lachninae</taxon>
        <taxon>Cinara</taxon>
    </lineage>
</organism>
<dbReference type="OrthoDB" id="242766at2759"/>
<accession>A0A5E4N0J7</accession>
<evidence type="ECO:0000313" key="4">
    <source>
        <dbReference type="Proteomes" id="UP000325440"/>
    </source>
</evidence>
<comment type="similarity">
    <text evidence="1">Belongs to the RMD1/sif2 family.</text>
</comment>
<dbReference type="PANTHER" id="PTHR16255">
    <property type="entry name" value="REQUIRED FOR MEIOTIC NUCLEAR DIVISION PROTEIN 1 HOMOLOG"/>
    <property type="match status" value="1"/>
</dbReference>
<dbReference type="Pfam" id="PF02582">
    <property type="entry name" value="DUF155"/>
    <property type="match status" value="1"/>
</dbReference>
<reference evidence="3 4" key="1">
    <citation type="submission" date="2019-08" db="EMBL/GenBank/DDBJ databases">
        <authorList>
            <person name="Alioto T."/>
            <person name="Alioto T."/>
            <person name="Gomez Garrido J."/>
        </authorList>
    </citation>
    <scope>NUCLEOTIDE SEQUENCE [LARGE SCALE GENOMIC DNA]</scope>
</reference>
<keyword evidence="4" id="KW-1185">Reference proteome</keyword>
<proteinExistence type="inferred from homology"/>
<evidence type="ECO:0000256" key="1">
    <source>
        <dbReference type="ARBA" id="ARBA00008306"/>
    </source>
</evidence>
<evidence type="ECO:0000259" key="2">
    <source>
        <dbReference type="Pfam" id="PF02582"/>
    </source>
</evidence>
<dbReference type="Proteomes" id="UP000325440">
    <property type="component" value="Unassembled WGS sequence"/>
</dbReference>
<dbReference type="PANTHER" id="PTHR16255:SF1">
    <property type="entry name" value="REQUIRED FOR MEIOTIC NUCLEAR DIVISION PROTEIN 1 HOMOLOG"/>
    <property type="match status" value="1"/>
</dbReference>
<protein>
    <recommendedName>
        <fullName evidence="2">DUF155 domain-containing protein</fullName>
    </recommendedName>
</protein>
<dbReference type="AlphaFoldDB" id="A0A5E4N0J7"/>
<feature type="domain" description="DUF155" evidence="2">
    <location>
        <begin position="122"/>
        <end position="298"/>
    </location>
</feature>
<dbReference type="GO" id="GO:0070131">
    <property type="term" value="P:positive regulation of mitochondrial translation"/>
    <property type="evidence" value="ECO:0007669"/>
    <property type="project" value="TreeGrafter"/>
</dbReference>
<name>A0A5E4N0J7_9HEMI</name>
<dbReference type="InterPro" id="IPR003734">
    <property type="entry name" value="DUF155"/>
</dbReference>
<gene>
    <name evidence="3" type="ORF">CINCED_3A009348</name>
</gene>
<evidence type="ECO:0000313" key="3">
    <source>
        <dbReference type="EMBL" id="VVC37038.1"/>
    </source>
</evidence>
<dbReference type="GO" id="GO:0005739">
    <property type="term" value="C:mitochondrion"/>
    <property type="evidence" value="ECO:0007669"/>
    <property type="project" value="UniProtKB-ARBA"/>
</dbReference>
<sequence length="348" mass="40667">MYCFTCTRGWLRPLKVYGDGLRCLSTRGSLNAAQATNIKKRTQRRKPSIVEDTGQPHGFWSVSAFATAEEFRLEKLHVALKKTKIYEPTCLYKGSDLDETESADVIHAVSKMHVTNEPRHLYFFREGSVVGWNITDLEVKSLVNFLTDHEIGPYNDQIITDEREIMYYTYTDDKKSSIKKGNLHLIRDDVTASDLDRYTFSNAMAHSVKLGIWESMLEEYIDSVEYVTQDLQNGLPIRITRKEVMKKTGELFGLRHKINLSSDLQDLPDFYWEREQLETFYRSSCNYFSISTRLKTMNLKINHCLELVELLSHHLSDKHHIRLEWMIIVLIMVEVGFEIIHYTQMFIK</sequence>